<dbReference type="InterPro" id="IPR007757">
    <property type="entry name" value="MT-A70-like"/>
</dbReference>
<comment type="caution">
    <text evidence="3">The sequence shown here is derived from an EMBL/GenBank/DDBJ whole genome shotgun (WGS) entry which is preliminary data.</text>
</comment>
<dbReference type="EMBL" id="VCGU01000005">
    <property type="protein sequence ID" value="TRY75362.1"/>
    <property type="molecule type" value="Genomic_DNA"/>
</dbReference>
<name>A0A553PCF0_TIGCA</name>
<feature type="region of interest" description="Disordered" evidence="2">
    <location>
        <begin position="51"/>
        <end position="77"/>
    </location>
</feature>
<evidence type="ECO:0000313" key="4">
    <source>
        <dbReference type="Proteomes" id="UP000318571"/>
    </source>
</evidence>
<dbReference type="AlphaFoldDB" id="A0A553PCF0"/>
<proteinExistence type="inferred from homology"/>
<dbReference type="Proteomes" id="UP000318571">
    <property type="component" value="Chromosome 2"/>
</dbReference>
<evidence type="ECO:0000256" key="2">
    <source>
        <dbReference type="SAM" id="MobiDB-lite"/>
    </source>
</evidence>
<dbReference type="Gene3D" id="3.40.50.150">
    <property type="entry name" value="Vaccinia Virus protein VP39"/>
    <property type="match status" value="1"/>
</dbReference>
<dbReference type="PROSITE" id="PS00092">
    <property type="entry name" value="N6_MTASE"/>
    <property type="match status" value="1"/>
</dbReference>
<dbReference type="OMA" id="YERLFIG"/>
<dbReference type="GO" id="GO:0003676">
    <property type="term" value="F:nucleic acid binding"/>
    <property type="evidence" value="ECO:0007669"/>
    <property type="project" value="InterPro"/>
</dbReference>
<dbReference type="InterPro" id="IPR002052">
    <property type="entry name" value="DNA_methylase_N6_adenine_CS"/>
</dbReference>
<reference evidence="3 4" key="1">
    <citation type="journal article" date="2018" name="Nat. Ecol. Evol.">
        <title>Genomic signatures of mitonuclear coevolution across populations of Tigriopus californicus.</title>
        <authorList>
            <person name="Barreto F.S."/>
            <person name="Watson E.T."/>
            <person name="Lima T.G."/>
            <person name="Willett C.S."/>
            <person name="Edmands S."/>
            <person name="Li W."/>
            <person name="Burton R.S."/>
        </authorList>
    </citation>
    <scope>NUCLEOTIDE SEQUENCE [LARGE SCALE GENOMIC DNA]</scope>
    <source>
        <strain evidence="3 4">San Diego</strain>
    </source>
</reference>
<feature type="compositionally biased region" description="Basic and acidic residues" evidence="2">
    <location>
        <begin position="51"/>
        <end position="60"/>
    </location>
</feature>
<dbReference type="GO" id="GO:0008168">
    <property type="term" value="F:methyltransferase activity"/>
    <property type="evidence" value="ECO:0007669"/>
    <property type="project" value="InterPro"/>
</dbReference>
<dbReference type="STRING" id="6832.A0A553PCF0"/>
<evidence type="ECO:0008006" key="5">
    <source>
        <dbReference type="Google" id="ProtNLM"/>
    </source>
</evidence>
<dbReference type="PANTHER" id="PTHR12829:SF4">
    <property type="entry name" value="N(6)-ADENINE-SPECIFIC METHYLTRANSFERASE METTL4"/>
    <property type="match status" value="1"/>
</dbReference>
<dbReference type="GO" id="GO:0005634">
    <property type="term" value="C:nucleus"/>
    <property type="evidence" value="ECO:0007669"/>
    <property type="project" value="TreeGrafter"/>
</dbReference>
<dbReference type="PROSITE" id="PS51143">
    <property type="entry name" value="MT_A70"/>
    <property type="match status" value="1"/>
</dbReference>
<dbReference type="InterPro" id="IPR029063">
    <property type="entry name" value="SAM-dependent_MTases_sf"/>
</dbReference>
<dbReference type="Pfam" id="PF05063">
    <property type="entry name" value="MT-A70"/>
    <property type="match status" value="1"/>
</dbReference>
<dbReference type="PANTHER" id="PTHR12829">
    <property type="entry name" value="N6-ADENOSINE-METHYLTRANSFERASE"/>
    <property type="match status" value="1"/>
</dbReference>
<evidence type="ECO:0000313" key="3">
    <source>
        <dbReference type="EMBL" id="TRY75362.1"/>
    </source>
</evidence>
<dbReference type="GO" id="GO:0032259">
    <property type="term" value="P:methylation"/>
    <property type="evidence" value="ECO:0007669"/>
    <property type="project" value="InterPro"/>
</dbReference>
<comment type="similarity">
    <text evidence="1">Belongs to the MT-A70-like family.</text>
</comment>
<evidence type="ECO:0000256" key="1">
    <source>
        <dbReference type="PROSITE-ProRule" id="PRU00489"/>
    </source>
</evidence>
<keyword evidence="4" id="KW-1185">Reference proteome</keyword>
<gene>
    <name evidence="3" type="ORF">TCAL_00764</name>
</gene>
<dbReference type="SUPFAM" id="SSF53335">
    <property type="entry name" value="S-adenosyl-L-methionine-dependent methyltransferases"/>
    <property type="match status" value="1"/>
</dbReference>
<sequence>MAIEYRVPQGWFLSHERFLNQTYSEVGLYSRAIFDLKTPFRMDLEARKWARTMEQKDPEQRTQQTPRRRRKPSTLNAEEKERNLLFSTFLDRLKETHSTLFDKEPSSSVIEENNRAVRDLVKDLPNFEVEKPLSMTNDQDASKIVRLADRKYILPPRCELILDDISAIAHLRRANRKFDIILADPPWENRHIKRKSEYAMMSNEDLARLPIQDLLHDHGYLIIWCTLSQRHQTELEGWLDRWDCELLTRWFWLKVTKCGEPVIDLEKAHKRPYEVILIARKRTSSNPIPSHFRKELIVCSVPSGHHSHKPPLSQILDEILPTSPSRKCLELFGRYLVPHWTTLGNECIKFQDIDYLFYSRV</sequence>
<organism evidence="3 4">
    <name type="scientific">Tigriopus californicus</name>
    <name type="common">Marine copepod</name>
    <dbReference type="NCBI Taxonomy" id="6832"/>
    <lineage>
        <taxon>Eukaryota</taxon>
        <taxon>Metazoa</taxon>
        <taxon>Ecdysozoa</taxon>
        <taxon>Arthropoda</taxon>
        <taxon>Crustacea</taxon>
        <taxon>Multicrustacea</taxon>
        <taxon>Hexanauplia</taxon>
        <taxon>Copepoda</taxon>
        <taxon>Harpacticoida</taxon>
        <taxon>Harpacticidae</taxon>
        <taxon>Tigriopus</taxon>
    </lineage>
</organism>
<protein>
    <recommendedName>
        <fullName evidence="5">Methyltransferase-like protein 4</fullName>
    </recommendedName>
</protein>
<accession>A0A553PCF0</accession>